<comment type="caution">
    <text evidence="1">The sequence shown here is derived from an EMBL/GenBank/DDBJ whole genome shotgun (WGS) entry which is preliminary data.</text>
</comment>
<dbReference type="InterPro" id="IPR025506">
    <property type="entry name" value="Abi_alpha"/>
</dbReference>
<dbReference type="AlphaFoldDB" id="A0A5A7SI92"/>
<organism evidence="1 2">
    <name type="scientific">Antrihabitans cavernicola</name>
    <dbReference type="NCBI Taxonomy" id="2495913"/>
    <lineage>
        <taxon>Bacteria</taxon>
        <taxon>Bacillati</taxon>
        <taxon>Actinomycetota</taxon>
        <taxon>Actinomycetes</taxon>
        <taxon>Mycobacteriales</taxon>
        <taxon>Nocardiaceae</taxon>
        <taxon>Antrihabitans</taxon>
    </lineage>
</organism>
<protein>
    <submittedName>
        <fullName evidence="1">DUF4393 domain-containing protein</fullName>
    </submittedName>
</protein>
<evidence type="ECO:0000313" key="2">
    <source>
        <dbReference type="Proteomes" id="UP000322244"/>
    </source>
</evidence>
<evidence type="ECO:0000313" key="1">
    <source>
        <dbReference type="EMBL" id="KAA0024323.1"/>
    </source>
</evidence>
<accession>A0A5A7SI92</accession>
<reference evidence="1 2" key="1">
    <citation type="submission" date="2019-07" db="EMBL/GenBank/DDBJ databases">
        <title>Rhodococcus cavernicolus sp. nov., isolated from a cave.</title>
        <authorList>
            <person name="Lee S.D."/>
        </authorList>
    </citation>
    <scope>NUCLEOTIDE SEQUENCE [LARGE SCALE GENOMIC DNA]</scope>
    <source>
        <strain evidence="1 2">C1-24</strain>
    </source>
</reference>
<gene>
    <name evidence="1" type="ORF">FOY51_04265</name>
</gene>
<dbReference type="OrthoDB" id="3761621at2"/>
<name>A0A5A7SI92_9NOCA</name>
<dbReference type="Gene3D" id="3.30.110.190">
    <property type="match status" value="1"/>
</dbReference>
<proteinExistence type="predicted"/>
<keyword evidence="2" id="KW-1185">Reference proteome</keyword>
<dbReference type="Pfam" id="PF14337">
    <property type="entry name" value="Abi_alpha"/>
    <property type="match status" value="1"/>
</dbReference>
<dbReference type="EMBL" id="VLNY01000002">
    <property type="protein sequence ID" value="KAA0024323.1"/>
    <property type="molecule type" value="Genomic_DNA"/>
</dbReference>
<dbReference type="Proteomes" id="UP000322244">
    <property type="component" value="Unassembled WGS sequence"/>
</dbReference>
<sequence>MDVVRATPGLARVAITSFTNIATWGFRKTTETSSVVVRRTLDGDAPQAIVADISQDVFAEIRSILGLGGGGGSSGSGHVVSAQSYSVRDTPEHDLKARGAALLRRSADVNVSEDGHPAYSRILSEIAPDEARILRFLYLDGPQPSIDIRTGRPLGIGSELVEGGLNMIGEHAGLTYPDRIHPYLTNLNRLGMVEFSKETVSNPTRYQLVEAQPRMAEVTKRAGFAAKAIQRSIQLTTFGEDFVAACLPVGEKYSGR</sequence>